<accession>A0A3B0XQ96</accession>
<evidence type="ECO:0000313" key="1">
    <source>
        <dbReference type="EMBL" id="VAW58324.1"/>
    </source>
</evidence>
<sequence length="138" mass="15892">MVCVLITIYFWNTLSSLLLPKIDGVKYYSFLVSGGSGNGYSYYLYDFPKLTYTDAKEHKWKTCETLDKGLLSLLKYIVDWPETGTNLVVHRSTETTYYAYIKNNNKIIYIKEFADYGGAGPSDDTKEICDKWAENTRD</sequence>
<organism evidence="1">
    <name type="scientific">hydrothermal vent metagenome</name>
    <dbReference type="NCBI Taxonomy" id="652676"/>
    <lineage>
        <taxon>unclassified sequences</taxon>
        <taxon>metagenomes</taxon>
        <taxon>ecological metagenomes</taxon>
    </lineage>
</organism>
<proteinExistence type="predicted"/>
<dbReference type="AlphaFoldDB" id="A0A3B0XQ96"/>
<gene>
    <name evidence="1" type="ORF">MNBD_GAMMA08-2659</name>
</gene>
<protein>
    <submittedName>
        <fullName evidence="1">Uncharacterized protein</fullName>
    </submittedName>
</protein>
<dbReference type="EMBL" id="UOFH01000006">
    <property type="protein sequence ID" value="VAW58324.1"/>
    <property type="molecule type" value="Genomic_DNA"/>
</dbReference>
<reference evidence="1" key="1">
    <citation type="submission" date="2018-06" db="EMBL/GenBank/DDBJ databases">
        <authorList>
            <person name="Zhirakovskaya E."/>
        </authorList>
    </citation>
    <scope>NUCLEOTIDE SEQUENCE</scope>
</reference>
<name>A0A3B0XQ96_9ZZZZ</name>